<gene>
    <name evidence="1" type="ORF">HNQ52_001353</name>
    <name evidence="2" type="ORF">HNQ52_001354</name>
</gene>
<dbReference type="NCBIfam" id="TIGR04509">
    <property type="entry name" value="mod_pep_NH_fam"/>
    <property type="match status" value="1"/>
</dbReference>
<keyword evidence="3" id="KW-1185">Reference proteome</keyword>
<evidence type="ECO:0000313" key="2">
    <source>
        <dbReference type="EMBL" id="MBB5207825.1"/>
    </source>
</evidence>
<name>A0A7W8D6R9_9GAMM</name>
<comment type="caution">
    <text evidence="2">The sequence shown here is derived from an EMBL/GenBank/DDBJ whole genome shotgun (WGS) entry which is preliminary data.</text>
</comment>
<dbReference type="EMBL" id="JACHHP010000002">
    <property type="protein sequence ID" value="MBB5207824.1"/>
    <property type="molecule type" value="Genomic_DNA"/>
</dbReference>
<dbReference type="EMBL" id="JACHHP010000002">
    <property type="protein sequence ID" value="MBB5207825.1"/>
    <property type="molecule type" value="Genomic_DNA"/>
</dbReference>
<protein>
    <submittedName>
        <fullName evidence="2">Putative modified peptide</fullName>
    </submittedName>
</protein>
<dbReference type="RefSeq" id="WP_183960344.1">
    <property type="nucleotide sequence ID" value="NZ_JACHHP010000002.1"/>
</dbReference>
<sequence>MNTIFANDTAANTVIANDAGFSFAPKQWPLNLEQMRCLFEKLAEDDDYRALFMADLGAAFAQLPGAPSVPDTIQAGGCFRPNNLASKEALRSVRDRVVTIALAGNPMIPKMLEV</sequence>
<dbReference type="AlphaFoldDB" id="A0A7W8D6R9"/>
<organism evidence="2 3">
    <name type="scientific">Chiayiivirga flava</name>
    <dbReference type="NCBI Taxonomy" id="659595"/>
    <lineage>
        <taxon>Bacteria</taxon>
        <taxon>Pseudomonadati</taxon>
        <taxon>Pseudomonadota</taxon>
        <taxon>Gammaproteobacteria</taxon>
        <taxon>Lysobacterales</taxon>
        <taxon>Lysobacteraceae</taxon>
        <taxon>Chiayiivirga</taxon>
    </lineage>
</organism>
<accession>A0A7W8D6R9</accession>
<evidence type="ECO:0000313" key="1">
    <source>
        <dbReference type="EMBL" id="MBB5207824.1"/>
    </source>
</evidence>
<dbReference type="Proteomes" id="UP000521199">
    <property type="component" value="Unassembled WGS sequence"/>
</dbReference>
<evidence type="ECO:0000313" key="3">
    <source>
        <dbReference type="Proteomes" id="UP000521199"/>
    </source>
</evidence>
<dbReference type="InterPro" id="IPR030976">
    <property type="entry name" value="Mod_pep_NH_fam"/>
</dbReference>
<proteinExistence type="predicted"/>
<reference evidence="2 3" key="1">
    <citation type="submission" date="2020-08" db="EMBL/GenBank/DDBJ databases">
        <title>Genomic Encyclopedia of Type Strains, Phase IV (KMG-IV): sequencing the most valuable type-strain genomes for metagenomic binning, comparative biology and taxonomic classification.</title>
        <authorList>
            <person name="Goeker M."/>
        </authorList>
    </citation>
    <scope>NUCLEOTIDE SEQUENCE [LARGE SCALE GENOMIC DNA]</scope>
    <source>
        <strain evidence="2 3">DSM 24163</strain>
    </source>
</reference>